<evidence type="ECO:0000256" key="2">
    <source>
        <dbReference type="ARBA" id="ARBA00007441"/>
    </source>
</evidence>
<dbReference type="InterPro" id="IPR050596">
    <property type="entry name" value="AspAT/PAT-like"/>
</dbReference>
<evidence type="ECO:0000256" key="6">
    <source>
        <dbReference type="RuleBase" id="RU000481"/>
    </source>
</evidence>
<dbReference type="OrthoDB" id="9802328at2"/>
<dbReference type="GO" id="GO:0030170">
    <property type="term" value="F:pyridoxal phosphate binding"/>
    <property type="evidence" value="ECO:0007669"/>
    <property type="project" value="InterPro"/>
</dbReference>
<dbReference type="Gene3D" id="3.40.640.10">
    <property type="entry name" value="Type I PLP-dependent aspartate aminotransferase-like (Major domain)"/>
    <property type="match status" value="1"/>
</dbReference>
<sequence>MEHLLYKNLSKQQISGIRKFTNMLVDYPDAINLTIGQPDFPTPNHVKESAKQAIDHNHTSYTANAGLLELRNAISKFYEEKYNLLYNPQDEIVVTHGASGAITAVLRTILDEGTEVIVPAPAYPGYVPIIEIFGGVPVYVDTISTDFVLTAELIEKHLTEKTRAIMLCSPANPVGTIIEGDELEKIAKLLKDKEIFVISDEIYSELIFDKTHQSIASYEGMRDKTIVVNGVSKSHSMTGWRIGFTLAPAYISKEITKVIAYFLSCESSISQYAAIEALSVGKDDPIEMRDEYKARRDFVYKRLVDMNIDVVKPQGAFYIFPSIKRTNMKSFDFCVDLLKEQGVATVPGSAFSDYGEGYIRISFAKSMKDLEEAMNRLEKYMEKFK</sequence>
<dbReference type="GO" id="GO:0008483">
    <property type="term" value="F:transaminase activity"/>
    <property type="evidence" value="ECO:0007669"/>
    <property type="project" value="UniProtKB-KW"/>
</dbReference>
<name>A0A3N9U6M5_9BACI</name>
<evidence type="ECO:0000256" key="4">
    <source>
        <dbReference type="ARBA" id="ARBA00022679"/>
    </source>
</evidence>
<comment type="similarity">
    <text evidence="2 6">Belongs to the class-I pyridoxal-phosphate-dependent aminotransferase family.</text>
</comment>
<accession>A0A3N9U6M5</accession>
<dbReference type="InterPro" id="IPR015421">
    <property type="entry name" value="PyrdxlP-dep_Trfase_major"/>
</dbReference>
<dbReference type="PANTHER" id="PTHR46383:SF4">
    <property type="entry name" value="AMINOTRANSFERASE"/>
    <property type="match status" value="1"/>
</dbReference>
<dbReference type="FunFam" id="3.40.640.10:FF:000033">
    <property type="entry name" value="Aspartate aminotransferase"/>
    <property type="match status" value="1"/>
</dbReference>
<keyword evidence="3 6" id="KW-0032">Aminotransferase</keyword>
<dbReference type="NCBIfam" id="NF005817">
    <property type="entry name" value="PRK07683.1"/>
    <property type="match status" value="1"/>
</dbReference>
<dbReference type="Proteomes" id="UP000274033">
    <property type="component" value="Unassembled WGS sequence"/>
</dbReference>
<feature type="domain" description="Aminotransferase class I/classII large" evidence="7">
    <location>
        <begin position="29"/>
        <end position="377"/>
    </location>
</feature>
<dbReference type="RefSeq" id="WP_124766839.1">
    <property type="nucleotide sequence ID" value="NZ_JAFBDY010000031.1"/>
</dbReference>
<dbReference type="AlphaFoldDB" id="A0A3N9U6M5"/>
<dbReference type="InterPro" id="IPR015422">
    <property type="entry name" value="PyrdxlP-dep_Trfase_small"/>
</dbReference>
<reference evidence="8 9" key="1">
    <citation type="journal article" date="2013" name="J. Microbiol.">
        <title>Lysinibacillus chungkukjangi sp. nov., isolated from Chungkukjang, Korean fermented soybean food.</title>
        <authorList>
            <person name="Kim S.J."/>
            <person name="Jang Y.H."/>
            <person name="Hamada M."/>
            <person name="Ahn J.H."/>
            <person name="Weon H.Y."/>
            <person name="Suzuki K."/>
            <person name="Whang K.S."/>
            <person name="Kwon S.W."/>
        </authorList>
    </citation>
    <scope>NUCLEOTIDE SEQUENCE [LARGE SCALE GENOMIC DNA]</scope>
    <source>
        <strain evidence="8 9">MCCC 1A12701</strain>
    </source>
</reference>
<proteinExistence type="inferred from homology"/>
<keyword evidence="5" id="KW-0663">Pyridoxal phosphate</keyword>
<evidence type="ECO:0000256" key="5">
    <source>
        <dbReference type="ARBA" id="ARBA00022898"/>
    </source>
</evidence>
<evidence type="ECO:0000313" key="8">
    <source>
        <dbReference type="EMBL" id="RQW72293.1"/>
    </source>
</evidence>
<keyword evidence="4 6" id="KW-0808">Transferase</keyword>
<comment type="cofactor">
    <cofactor evidence="1 6">
        <name>pyridoxal 5'-phosphate</name>
        <dbReference type="ChEBI" id="CHEBI:597326"/>
    </cofactor>
</comment>
<dbReference type="CDD" id="cd00609">
    <property type="entry name" value="AAT_like"/>
    <property type="match status" value="1"/>
</dbReference>
<dbReference type="PROSITE" id="PS00105">
    <property type="entry name" value="AA_TRANSFER_CLASS_1"/>
    <property type="match status" value="1"/>
</dbReference>
<dbReference type="SUPFAM" id="SSF53383">
    <property type="entry name" value="PLP-dependent transferases"/>
    <property type="match status" value="1"/>
</dbReference>
<protein>
    <recommendedName>
        <fullName evidence="6">Aminotransferase</fullName>
        <ecNumber evidence="6">2.6.1.-</ecNumber>
    </recommendedName>
</protein>
<dbReference type="PANTHER" id="PTHR46383">
    <property type="entry name" value="ASPARTATE AMINOTRANSFERASE"/>
    <property type="match status" value="1"/>
</dbReference>
<dbReference type="Gene3D" id="3.90.1150.10">
    <property type="entry name" value="Aspartate Aminotransferase, domain 1"/>
    <property type="match status" value="1"/>
</dbReference>
<dbReference type="EC" id="2.6.1.-" evidence="6"/>
<keyword evidence="9" id="KW-1185">Reference proteome</keyword>
<evidence type="ECO:0000256" key="3">
    <source>
        <dbReference type="ARBA" id="ARBA00022576"/>
    </source>
</evidence>
<comment type="caution">
    <text evidence="8">The sequence shown here is derived from an EMBL/GenBank/DDBJ whole genome shotgun (WGS) entry which is preliminary data.</text>
</comment>
<evidence type="ECO:0000256" key="1">
    <source>
        <dbReference type="ARBA" id="ARBA00001933"/>
    </source>
</evidence>
<dbReference type="InterPro" id="IPR004839">
    <property type="entry name" value="Aminotransferase_I/II_large"/>
</dbReference>
<evidence type="ECO:0000259" key="7">
    <source>
        <dbReference type="Pfam" id="PF00155"/>
    </source>
</evidence>
<dbReference type="GO" id="GO:0006520">
    <property type="term" value="P:amino acid metabolic process"/>
    <property type="evidence" value="ECO:0007669"/>
    <property type="project" value="InterPro"/>
</dbReference>
<dbReference type="PRINTS" id="PR00753">
    <property type="entry name" value="ACCSYNTHASE"/>
</dbReference>
<gene>
    <name evidence="8" type="ORF">EBB45_18570</name>
</gene>
<organism evidence="8 9">
    <name type="scientific">Lysinibacillus composti</name>
    <dbReference type="NCBI Taxonomy" id="720633"/>
    <lineage>
        <taxon>Bacteria</taxon>
        <taxon>Bacillati</taxon>
        <taxon>Bacillota</taxon>
        <taxon>Bacilli</taxon>
        <taxon>Bacillales</taxon>
        <taxon>Bacillaceae</taxon>
        <taxon>Lysinibacillus</taxon>
    </lineage>
</organism>
<dbReference type="InterPro" id="IPR015424">
    <property type="entry name" value="PyrdxlP-dep_Trfase"/>
</dbReference>
<dbReference type="EMBL" id="RRCT01000029">
    <property type="protein sequence ID" value="RQW72293.1"/>
    <property type="molecule type" value="Genomic_DNA"/>
</dbReference>
<dbReference type="Pfam" id="PF00155">
    <property type="entry name" value="Aminotran_1_2"/>
    <property type="match status" value="1"/>
</dbReference>
<evidence type="ECO:0000313" key="9">
    <source>
        <dbReference type="Proteomes" id="UP000274033"/>
    </source>
</evidence>
<dbReference type="InterPro" id="IPR004838">
    <property type="entry name" value="NHTrfase_class1_PyrdxlP-BS"/>
</dbReference>